<keyword evidence="8 10" id="KW-0675">Receptor</keyword>
<keyword evidence="2" id="KW-1003">Cell membrane</keyword>
<feature type="transmembrane region" description="Helical" evidence="10">
    <location>
        <begin position="302"/>
        <end position="323"/>
    </location>
</feature>
<keyword evidence="6 10" id="KW-1133">Transmembrane helix</keyword>
<protein>
    <recommendedName>
        <fullName evidence="10">Odorant receptor</fullName>
    </recommendedName>
</protein>
<keyword evidence="7 10" id="KW-0472">Membrane</keyword>
<feature type="transmembrane region" description="Helical" evidence="10">
    <location>
        <begin position="271"/>
        <end position="295"/>
    </location>
</feature>
<evidence type="ECO:0000256" key="8">
    <source>
        <dbReference type="ARBA" id="ARBA00023170"/>
    </source>
</evidence>
<dbReference type="PANTHER" id="PTHR21137:SF35">
    <property type="entry name" value="ODORANT RECEPTOR 19A-RELATED"/>
    <property type="match status" value="1"/>
</dbReference>
<evidence type="ECO:0000256" key="1">
    <source>
        <dbReference type="ARBA" id="ARBA00004651"/>
    </source>
</evidence>
<dbReference type="Pfam" id="PF02949">
    <property type="entry name" value="7tm_6"/>
    <property type="match status" value="1"/>
</dbReference>
<dbReference type="AlphaFoldDB" id="A0A6P3Y4C7"/>
<dbReference type="PANTHER" id="PTHR21137">
    <property type="entry name" value="ODORANT RECEPTOR"/>
    <property type="match status" value="1"/>
</dbReference>
<evidence type="ECO:0000313" key="12">
    <source>
        <dbReference type="RefSeq" id="XP_014485695.1"/>
    </source>
</evidence>
<keyword evidence="3 10" id="KW-0716">Sensory transduction</keyword>
<name>A0A6P3Y4C7_DINQU</name>
<feature type="transmembrane region" description="Helical" evidence="10">
    <location>
        <begin position="128"/>
        <end position="154"/>
    </location>
</feature>
<accession>A0A6P3Y4C7</accession>
<evidence type="ECO:0000256" key="9">
    <source>
        <dbReference type="ARBA" id="ARBA00023224"/>
    </source>
</evidence>
<evidence type="ECO:0000256" key="7">
    <source>
        <dbReference type="ARBA" id="ARBA00023136"/>
    </source>
</evidence>
<feature type="non-terminal residue" evidence="12">
    <location>
        <position position="1"/>
    </location>
</feature>
<evidence type="ECO:0000256" key="10">
    <source>
        <dbReference type="RuleBase" id="RU351113"/>
    </source>
</evidence>
<evidence type="ECO:0000256" key="6">
    <source>
        <dbReference type="ARBA" id="ARBA00022989"/>
    </source>
</evidence>
<dbReference type="GO" id="GO:0005549">
    <property type="term" value="F:odorant binding"/>
    <property type="evidence" value="ECO:0007669"/>
    <property type="project" value="InterPro"/>
</dbReference>
<evidence type="ECO:0000256" key="2">
    <source>
        <dbReference type="ARBA" id="ARBA00022475"/>
    </source>
</evidence>
<dbReference type="RefSeq" id="XP_014485695.1">
    <property type="nucleotide sequence ID" value="XM_014630209.1"/>
</dbReference>
<dbReference type="GeneID" id="106750109"/>
<proteinExistence type="inferred from homology"/>
<evidence type="ECO:0000256" key="5">
    <source>
        <dbReference type="ARBA" id="ARBA00022725"/>
    </source>
</evidence>
<sequence>LYIHDKLELLFSRKYLTSPAHHHEEHITLVYSKEIYSFNWQEYDDETQQCCHSFVVIMPALEFQFGCTDAGSNVDSLMLITCGLLAMMKTILFRVYIEQLADNYNSAINDYLMVEDTGKRVIMRRHAFFGRMLACFMVCFSYFASALCTLISALTDDKDKQLNATYEVAVEEYPIPSRCTLEYLNVPTSVSKIICFFEFMAFILTSTSNHGTDALFLNATLHVCGQVKILKADFTNFDTTSSRIHERFNALVKRHNYLITMANKLAETINYVMLMQFFVSSILLCIIGFQLILALRLSHFGMLAKSIVMMSSFMTQLSAYSFVGDYLKSQMEEVGLSIYQSNWYNLPLTVTRNIVFMMMWDQYPVKLLAGNFIVVNLSTYMNIIKTSMSYLSVLRVMVDT</sequence>
<reference evidence="12" key="1">
    <citation type="submission" date="2025-08" db="UniProtKB">
        <authorList>
            <consortium name="RefSeq"/>
        </authorList>
    </citation>
    <scope>IDENTIFICATION</scope>
</reference>
<keyword evidence="9 10" id="KW-0807">Transducer</keyword>
<dbReference type="KEGG" id="dqu:106750109"/>
<keyword evidence="5 10" id="KW-0552">Olfaction</keyword>
<dbReference type="Proteomes" id="UP000515204">
    <property type="component" value="Unplaced"/>
</dbReference>
<dbReference type="OrthoDB" id="8185860at2759"/>
<gene>
    <name evidence="12" type="primary">LOC106750109</name>
</gene>
<evidence type="ECO:0000256" key="4">
    <source>
        <dbReference type="ARBA" id="ARBA00022692"/>
    </source>
</evidence>
<dbReference type="InterPro" id="IPR004117">
    <property type="entry name" value="7tm6_olfct_rcpt"/>
</dbReference>
<comment type="similarity">
    <text evidence="10">Belongs to the insect chemoreceptor superfamily. Heteromeric odorant receptor channel (TC 1.A.69) family.</text>
</comment>
<keyword evidence="4 10" id="KW-0812">Transmembrane</keyword>
<comment type="caution">
    <text evidence="10">Lacks conserved residue(s) required for the propagation of feature annotation.</text>
</comment>
<comment type="subcellular location">
    <subcellularLocation>
        <location evidence="1 10">Cell membrane</location>
        <topology evidence="1 10">Multi-pass membrane protein</topology>
    </subcellularLocation>
</comment>
<dbReference type="GO" id="GO:0004984">
    <property type="term" value="F:olfactory receptor activity"/>
    <property type="evidence" value="ECO:0007669"/>
    <property type="project" value="InterPro"/>
</dbReference>
<evidence type="ECO:0000256" key="3">
    <source>
        <dbReference type="ARBA" id="ARBA00022606"/>
    </source>
</evidence>
<evidence type="ECO:0000313" key="11">
    <source>
        <dbReference type="Proteomes" id="UP000515204"/>
    </source>
</evidence>
<keyword evidence="11" id="KW-1185">Reference proteome</keyword>
<dbReference type="GO" id="GO:0007165">
    <property type="term" value="P:signal transduction"/>
    <property type="evidence" value="ECO:0007669"/>
    <property type="project" value="UniProtKB-KW"/>
</dbReference>
<dbReference type="GO" id="GO:0005886">
    <property type="term" value="C:plasma membrane"/>
    <property type="evidence" value="ECO:0007669"/>
    <property type="project" value="UniProtKB-SubCell"/>
</dbReference>
<organism evidence="11 12">
    <name type="scientific">Dinoponera quadriceps</name>
    <name type="common">South American ant</name>
    <dbReference type="NCBI Taxonomy" id="609295"/>
    <lineage>
        <taxon>Eukaryota</taxon>
        <taxon>Metazoa</taxon>
        <taxon>Ecdysozoa</taxon>
        <taxon>Arthropoda</taxon>
        <taxon>Hexapoda</taxon>
        <taxon>Insecta</taxon>
        <taxon>Pterygota</taxon>
        <taxon>Neoptera</taxon>
        <taxon>Endopterygota</taxon>
        <taxon>Hymenoptera</taxon>
        <taxon>Apocrita</taxon>
        <taxon>Aculeata</taxon>
        <taxon>Formicoidea</taxon>
        <taxon>Formicidae</taxon>
        <taxon>Ponerinae</taxon>
        <taxon>Ponerini</taxon>
        <taxon>Dinoponera</taxon>
    </lineage>
</organism>
<feature type="transmembrane region" description="Helical" evidence="10">
    <location>
        <begin position="367"/>
        <end position="384"/>
    </location>
</feature>